<dbReference type="SUPFAM" id="SSF47413">
    <property type="entry name" value="lambda repressor-like DNA-binding domains"/>
    <property type="match status" value="1"/>
</dbReference>
<dbReference type="AlphaFoldDB" id="B2TRN2"/>
<dbReference type="Gene3D" id="1.10.260.40">
    <property type="entry name" value="lambda repressor-like DNA-binding domains"/>
    <property type="match status" value="1"/>
</dbReference>
<accession>B2TRN2</accession>
<dbReference type="SMART" id="SM00530">
    <property type="entry name" value="HTH_XRE"/>
    <property type="match status" value="1"/>
</dbReference>
<evidence type="ECO:0000313" key="2">
    <source>
        <dbReference type="EMBL" id="ACD21760.1"/>
    </source>
</evidence>
<dbReference type="InterPro" id="IPR010982">
    <property type="entry name" value="Lambda_DNA-bd_dom_sf"/>
</dbReference>
<gene>
    <name evidence="2" type="ordered locus">CLL_A2389</name>
</gene>
<name>B2TRN2_CLOBB</name>
<dbReference type="KEGG" id="cbk:CLL_A2389"/>
<proteinExistence type="predicted"/>
<dbReference type="InterPro" id="IPR001387">
    <property type="entry name" value="Cro/C1-type_HTH"/>
</dbReference>
<accession>U4PHR5</accession>
<reference evidence="2" key="2">
    <citation type="submission" date="2009-08" db="EMBL/GenBank/DDBJ databases">
        <authorList>
            <person name="Shrivastava S."/>
            <person name="Brinkac L.M."/>
            <person name="Dodson R.J."/>
            <person name="Harkins D.M."/>
            <person name="Durkin A.S."/>
            <person name="Sutton G."/>
        </authorList>
    </citation>
    <scope>NUCLEOTIDE SEQUENCE</scope>
    <source>
        <strain evidence="2">Eklund 17B</strain>
    </source>
</reference>
<organism evidence="2">
    <name type="scientific">Clostridium botulinum (strain Eklund 17B / Type B)</name>
    <dbReference type="NCBI Taxonomy" id="935198"/>
    <lineage>
        <taxon>Bacteria</taxon>
        <taxon>Bacillati</taxon>
        <taxon>Bacillota</taxon>
        <taxon>Clostridia</taxon>
        <taxon>Eubacteriales</taxon>
        <taxon>Clostridiaceae</taxon>
        <taxon>Clostridium</taxon>
    </lineage>
</organism>
<dbReference type="Pfam" id="PF01381">
    <property type="entry name" value="HTH_3"/>
    <property type="match status" value="1"/>
</dbReference>
<protein>
    <submittedName>
        <fullName evidence="2">Transcriptional regulatory protein</fullName>
    </submittedName>
</protein>
<dbReference type="GO" id="GO:0003677">
    <property type="term" value="F:DNA binding"/>
    <property type="evidence" value="ECO:0007669"/>
    <property type="project" value="InterPro"/>
</dbReference>
<evidence type="ECO:0000259" key="1">
    <source>
        <dbReference type="PROSITE" id="PS50943"/>
    </source>
</evidence>
<dbReference type="CDD" id="cd00093">
    <property type="entry name" value="HTH_XRE"/>
    <property type="match status" value="1"/>
</dbReference>
<feature type="domain" description="HTH cro/C1-type" evidence="1">
    <location>
        <begin position="5"/>
        <end position="58"/>
    </location>
</feature>
<dbReference type="PROSITE" id="PS50943">
    <property type="entry name" value="HTH_CROC1"/>
    <property type="match status" value="1"/>
</dbReference>
<sequence length="83" mass="9767">MRERIRYMRAIYSLTQKEIGNALGCAKQYITNIEKNRVNATDEKLEEILLITVKLGEAKKHGNFDEIMQELINTRKEIIEKEK</sequence>
<dbReference type="PATRIC" id="fig|935198.13.peg.2347"/>
<reference evidence="2" key="1">
    <citation type="submission" date="2009-06" db="EMBL/GenBank/DDBJ databases">
        <authorList>
            <consortium name="US DOE Joint Genome Institute (JGI-PGF)"/>
            <person name="Lucas S."/>
            <person name="Copeland A."/>
            <person name="Lapidus A."/>
            <person name="Glavina del Rio T."/>
            <person name="Dalin E."/>
            <person name="Tice H."/>
            <person name="Bruce D."/>
            <person name="Goodwin L."/>
            <person name="Pitluck S."/>
            <person name="Kyrpides N."/>
            <person name="Mavromatis K."/>
            <person name="Ivanova N."/>
            <person name="Saunders E."/>
            <person name="Brettin T."/>
            <person name="Detter J.C."/>
            <person name="Han C."/>
            <person name="Larimer F."/>
            <person name="Land M."/>
            <person name="Hauser L."/>
            <person name="Markowitz V."/>
            <person name="Cheng J.-F."/>
            <person name="Hugenholtz P."/>
            <person name="Woyke T."/>
            <person name="Wu D."/>
            <person name="Gronow S."/>
            <person name="Klenk H.-P."/>
            <person name="Eisen J.A."/>
        </authorList>
    </citation>
    <scope>NUCLEOTIDE SEQUENCE</scope>
    <source>
        <strain evidence="2">Eklund 17B</strain>
    </source>
</reference>
<dbReference type="HOGENOM" id="CLU_192057_0_0_9"/>
<dbReference type="EMBL" id="CP001056">
    <property type="protein sequence ID" value="ACD21760.1"/>
    <property type="molecule type" value="Genomic_DNA"/>
</dbReference>